<comment type="caution">
    <text evidence="2">The sequence shown here is derived from an EMBL/GenBank/DDBJ whole genome shotgun (WGS) entry which is preliminary data.</text>
</comment>
<evidence type="ECO:0000313" key="3">
    <source>
        <dbReference type="Proteomes" id="UP001460270"/>
    </source>
</evidence>
<evidence type="ECO:0000313" key="2">
    <source>
        <dbReference type="EMBL" id="KAK7919447.1"/>
    </source>
</evidence>
<reference evidence="3" key="1">
    <citation type="submission" date="2024-04" db="EMBL/GenBank/DDBJ databases">
        <title>Salinicola lusitanus LLJ914,a marine bacterium isolated from the Okinawa Trough.</title>
        <authorList>
            <person name="Li J."/>
        </authorList>
    </citation>
    <scope>NUCLEOTIDE SEQUENCE [LARGE SCALE GENOMIC DNA]</scope>
</reference>
<evidence type="ECO:0000256" key="1">
    <source>
        <dbReference type="SAM" id="MobiDB-lite"/>
    </source>
</evidence>
<feature type="compositionally biased region" description="Basic and acidic residues" evidence="1">
    <location>
        <begin position="333"/>
        <end position="389"/>
    </location>
</feature>
<feature type="compositionally biased region" description="Basic residues" evidence="1">
    <location>
        <begin position="204"/>
        <end position="216"/>
    </location>
</feature>
<feature type="compositionally biased region" description="Basic and acidic residues" evidence="1">
    <location>
        <begin position="396"/>
        <end position="431"/>
    </location>
</feature>
<proteinExistence type="predicted"/>
<feature type="region of interest" description="Disordered" evidence="1">
    <location>
        <begin position="105"/>
        <end position="439"/>
    </location>
</feature>
<feature type="compositionally biased region" description="Basic and acidic residues" evidence="1">
    <location>
        <begin position="110"/>
        <end position="168"/>
    </location>
</feature>
<organism evidence="2 3">
    <name type="scientific">Mugilogobius chulae</name>
    <name type="common">yellowstripe goby</name>
    <dbReference type="NCBI Taxonomy" id="88201"/>
    <lineage>
        <taxon>Eukaryota</taxon>
        <taxon>Metazoa</taxon>
        <taxon>Chordata</taxon>
        <taxon>Craniata</taxon>
        <taxon>Vertebrata</taxon>
        <taxon>Euteleostomi</taxon>
        <taxon>Actinopterygii</taxon>
        <taxon>Neopterygii</taxon>
        <taxon>Teleostei</taxon>
        <taxon>Neoteleostei</taxon>
        <taxon>Acanthomorphata</taxon>
        <taxon>Gobiaria</taxon>
        <taxon>Gobiiformes</taxon>
        <taxon>Gobioidei</taxon>
        <taxon>Gobiidae</taxon>
        <taxon>Gobionellinae</taxon>
        <taxon>Mugilogobius</taxon>
    </lineage>
</organism>
<accession>A0AAW0P859</accession>
<gene>
    <name evidence="2" type="ORF">WMY93_010731</name>
</gene>
<protein>
    <submittedName>
        <fullName evidence="2">Uncharacterized protein</fullName>
    </submittedName>
</protein>
<keyword evidence="3" id="KW-1185">Reference proteome</keyword>
<dbReference type="Proteomes" id="UP001460270">
    <property type="component" value="Unassembled WGS sequence"/>
</dbReference>
<feature type="compositionally biased region" description="Basic and acidic residues" evidence="1">
    <location>
        <begin position="291"/>
        <end position="326"/>
    </location>
</feature>
<dbReference type="EMBL" id="JBBPFD010000007">
    <property type="protein sequence ID" value="KAK7919447.1"/>
    <property type="molecule type" value="Genomic_DNA"/>
</dbReference>
<feature type="compositionally biased region" description="Basic and acidic residues" evidence="1">
    <location>
        <begin position="217"/>
        <end position="230"/>
    </location>
</feature>
<name>A0AAW0P859_9GOBI</name>
<feature type="compositionally biased region" description="Basic and acidic residues" evidence="1">
    <location>
        <begin position="271"/>
        <end position="284"/>
    </location>
</feature>
<sequence>MSKSWADYTVEDDEVLYTQSFNLMEELGQKPEEVRQTSERFLTAEQQEPPLLVQFGLTASLLQKPIIKTPQDEIQWLKLLLFKEQQQKQMAQAERDMYLSMFKTVSSKASEARNRERAGAKECREGAPTAGREDQTDKRKDAEKTLTGEPSRKPEVLRERTPPTRREPSTGQALKSEEESTSCWKRGPGHRRCAEEREKSAFYWKRRPSHRSKPRVQKKDTSCWREDQRETPPAGEGPSHRSNLNAQKRAPPLRRDQVTGARPEVQGRGLRWREDQASAEERPSHRNTLKCSERERLLLEERTKSQEHDLKCSERERLRLEERTKSQEQALESAKKEQLLLEERTKSQEHDLKCSERERLRLEERTKSQEHDLKCSGRERLRLEERTKSQEQALESAKKEQLLLEERTKSQKHDLRCSERERLRLEEKTKSQEQALESARKSAFFWRRGLDHRSKH</sequence>
<dbReference type="AlphaFoldDB" id="A0AAW0P859"/>